<dbReference type="Proteomes" id="UP000240708">
    <property type="component" value="Unassembled WGS sequence"/>
</dbReference>
<dbReference type="EMBL" id="PYGF01000003">
    <property type="protein sequence ID" value="PSL05821.1"/>
    <property type="molecule type" value="Genomic_DNA"/>
</dbReference>
<dbReference type="RefSeq" id="WP_106566856.1">
    <property type="nucleotide sequence ID" value="NZ_PYGF01000003.1"/>
</dbReference>
<dbReference type="InterPro" id="IPR046732">
    <property type="entry name" value="DUF6624"/>
</dbReference>
<name>A0A2P8E8P1_9BACT</name>
<sequence>MKHSVFFLLALLLMSCGSRQDKENSNLDYAAFANALDSIMEVDQGIRILLSEARQSGNEVPDSLFEKMDIIDASNQAWVKSRLEEYGWPGKSQIGENAALALFLVIQHAEFNDIETYYPQLQQLADNGEAHPAHAAMMLDRMLMYQGKKQVYGTQASGLLRADGSFVIWPIENPESVNERRIKAGFPDSVEDYAASLQAFYDPMEPLPKNEKQGQ</sequence>
<comment type="caution">
    <text evidence="1">The sequence shown here is derived from an EMBL/GenBank/DDBJ whole genome shotgun (WGS) entry which is preliminary data.</text>
</comment>
<gene>
    <name evidence="1" type="ORF">CLV48_103336</name>
</gene>
<dbReference type="OrthoDB" id="1164858at2"/>
<reference evidence="1 2" key="1">
    <citation type="submission" date="2018-03" db="EMBL/GenBank/DDBJ databases">
        <title>Genomic Encyclopedia of Archaeal and Bacterial Type Strains, Phase II (KMG-II): from individual species to whole genera.</title>
        <authorList>
            <person name="Goeker M."/>
        </authorList>
    </citation>
    <scope>NUCLEOTIDE SEQUENCE [LARGE SCALE GENOMIC DNA]</scope>
    <source>
        <strain evidence="1 2">DSM 28057</strain>
    </source>
</reference>
<dbReference type="Pfam" id="PF20329">
    <property type="entry name" value="DUF6624"/>
    <property type="match status" value="1"/>
</dbReference>
<protein>
    <submittedName>
        <fullName evidence="1">Uncharacterized protein</fullName>
    </submittedName>
</protein>
<evidence type="ECO:0000313" key="2">
    <source>
        <dbReference type="Proteomes" id="UP000240708"/>
    </source>
</evidence>
<keyword evidence="2" id="KW-1185">Reference proteome</keyword>
<dbReference type="AlphaFoldDB" id="A0A2P8E8P1"/>
<accession>A0A2P8E8P1</accession>
<dbReference type="PROSITE" id="PS51257">
    <property type="entry name" value="PROKAR_LIPOPROTEIN"/>
    <property type="match status" value="1"/>
</dbReference>
<evidence type="ECO:0000313" key="1">
    <source>
        <dbReference type="EMBL" id="PSL05821.1"/>
    </source>
</evidence>
<proteinExistence type="predicted"/>
<organism evidence="1 2">
    <name type="scientific">Cecembia rubra</name>
    <dbReference type="NCBI Taxonomy" id="1485585"/>
    <lineage>
        <taxon>Bacteria</taxon>
        <taxon>Pseudomonadati</taxon>
        <taxon>Bacteroidota</taxon>
        <taxon>Cytophagia</taxon>
        <taxon>Cytophagales</taxon>
        <taxon>Cyclobacteriaceae</taxon>
        <taxon>Cecembia</taxon>
    </lineage>
</organism>